<feature type="region of interest" description="Disordered" evidence="1">
    <location>
        <begin position="22"/>
        <end position="64"/>
    </location>
</feature>
<evidence type="ECO:0000313" key="3">
    <source>
        <dbReference type="EMBL" id="KAA1064185.1"/>
    </source>
</evidence>
<sequence length="64" mass="6957">MSTLLYFLCLLYQALLGSSRAMSADQNLQDQDEIPLSLMPSPKGKGKAPEASFANKKKRNDPGA</sequence>
<feature type="chain" id="PRO_5022951394" evidence="2">
    <location>
        <begin position="22"/>
        <end position="64"/>
    </location>
</feature>
<comment type="caution">
    <text evidence="3">The sequence shown here is derived from an EMBL/GenBank/DDBJ whole genome shotgun (WGS) entry which is preliminary data.</text>
</comment>
<dbReference type="AlphaFoldDB" id="A0A5B0LIS6"/>
<reference evidence="3 4" key="1">
    <citation type="submission" date="2019-05" db="EMBL/GenBank/DDBJ databases">
        <title>Emergence of the Ug99 lineage of the wheat stem rust pathogen through somatic hybridization.</title>
        <authorList>
            <person name="Li F."/>
            <person name="Upadhyaya N.M."/>
            <person name="Sperschneider J."/>
            <person name="Matny O."/>
            <person name="Nguyen-Phuc H."/>
            <person name="Mago R."/>
            <person name="Raley C."/>
            <person name="Miller M.E."/>
            <person name="Silverstein K.A.T."/>
            <person name="Henningsen E."/>
            <person name="Hirsch C.D."/>
            <person name="Visser B."/>
            <person name="Pretorius Z.A."/>
            <person name="Steffenson B.J."/>
            <person name="Schwessinger B."/>
            <person name="Dodds P.N."/>
            <person name="Figueroa M."/>
        </authorList>
    </citation>
    <scope>NUCLEOTIDE SEQUENCE [LARGE SCALE GENOMIC DNA]</scope>
    <source>
        <strain evidence="3 4">Ug99</strain>
    </source>
</reference>
<evidence type="ECO:0000313" key="4">
    <source>
        <dbReference type="Proteomes" id="UP000325313"/>
    </source>
</evidence>
<accession>A0A5B0LIS6</accession>
<feature type="compositionally biased region" description="Basic residues" evidence="1">
    <location>
        <begin position="55"/>
        <end position="64"/>
    </location>
</feature>
<protein>
    <submittedName>
        <fullName evidence="3">Uncharacterized protein</fullName>
    </submittedName>
</protein>
<dbReference type="Proteomes" id="UP000325313">
    <property type="component" value="Unassembled WGS sequence"/>
</dbReference>
<evidence type="ECO:0000256" key="2">
    <source>
        <dbReference type="SAM" id="SignalP"/>
    </source>
</evidence>
<evidence type="ECO:0000256" key="1">
    <source>
        <dbReference type="SAM" id="MobiDB-lite"/>
    </source>
</evidence>
<proteinExistence type="predicted"/>
<organism evidence="3 4">
    <name type="scientific">Puccinia graminis f. sp. tritici</name>
    <dbReference type="NCBI Taxonomy" id="56615"/>
    <lineage>
        <taxon>Eukaryota</taxon>
        <taxon>Fungi</taxon>
        <taxon>Dikarya</taxon>
        <taxon>Basidiomycota</taxon>
        <taxon>Pucciniomycotina</taxon>
        <taxon>Pucciniomycetes</taxon>
        <taxon>Pucciniales</taxon>
        <taxon>Pucciniaceae</taxon>
        <taxon>Puccinia</taxon>
    </lineage>
</organism>
<dbReference type="EMBL" id="VDEP01000514">
    <property type="protein sequence ID" value="KAA1064185.1"/>
    <property type="molecule type" value="Genomic_DNA"/>
</dbReference>
<gene>
    <name evidence="3" type="ORF">PGTUg99_004561</name>
</gene>
<keyword evidence="2" id="KW-0732">Signal</keyword>
<feature type="signal peptide" evidence="2">
    <location>
        <begin position="1"/>
        <end position="21"/>
    </location>
</feature>
<name>A0A5B0LIS6_PUCGR</name>